<comment type="subcellular location">
    <subcellularLocation>
        <location evidence="10">Cell membrane</location>
        <topology evidence="10">Multi-pass membrane protein</topology>
    </subcellularLocation>
    <subcellularLocation>
        <location evidence="1">Membrane</location>
        <topology evidence="1">Multi-pass membrane protein</topology>
    </subcellularLocation>
</comment>
<keyword evidence="15" id="KW-1185">Reference proteome</keyword>
<dbReference type="Gene3D" id="1.10.287.950">
    <property type="entry name" value="Methyl-accepting chemotaxis protein"/>
    <property type="match status" value="1"/>
</dbReference>
<evidence type="ECO:0000256" key="8">
    <source>
        <dbReference type="ARBA" id="ARBA00029447"/>
    </source>
</evidence>
<feature type="transmembrane region" description="Helical" evidence="10">
    <location>
        <begin position="184"/>
        <end position="205"/>
    </location>
</feature>
<keyword evidence="6 10" id="KW-0472">Membrane</keyword>
<dbReference type="PANTHER" id="PTHR11730">
    <property type="entry name" value="AMMONIUM TRANSPORTER"/>
    <property type="match status" value="1"/>
</dbReference>
<evidence type="ECO:0000256" key="7">
    <source>
        <dbReference type="ARBA" id="ARBA00023177"/>
    </source>
</evidence>
<feature type="chain" id="PRO_5004931138" description="Ammonium transporter" evidence="11">
    <location>
        <begin position="20"/>
        <end position="753"/>
    </location>
</feature>
<dbReference type="GO" id="GO:0005886">
    <property type="term" value="C:plasma membrane"/>
    <property type="evidence" value="ECO:0007669"/>
    <property type="project" value="UniProtKB-SubCell"/>
</dbReference>
<dbReference type="GO" id="GO:0006935">
    <property type="term" value="P:chemotaxis"/>
    <property type="evidence" value="ECO:0007669"/>
    <property type="project" value="UniProtKB-ARBA"/>
</dbReference>
<proteinExistence type="inferred from homology"/>
<feature type="transmembrane region" description="Helical" evidence="10">
    <location>
        <begin position="143"/>
        <end position="164"/>
    </location>
</feature>
<dbReference type="GO" id="GO:0008519">
    <property type="term" value="F:ammonium channel activity"/>
    <property type="evidence" value="ECO:0007669"/>
    <property type="project" value="InterPro"/>
</dbReference>
<dbReference type="InterPro" id="IPR018047">
    <property type="entry name" value="Ammonium_transpt_CS"/>
</dbReference>
<comment type="caution">
    <text evidence="14">The sequence shown here is derived from an EMBL/GenBank/DDBJ whole genome shotgun (WGS) entry which is preliminary data.</text>
</comment>
<keyword evidence="7 10" id="KW-0924">Ammonia transport</keyword>
<dbReference type="InterPro" id="IPR024041">
    <property type="entry name" value="NH4_transpt_AmtB-like_dom"/>
</dbReference>
<gene>
    <name evidence="14" type="ORF">D779_0205</name>
</gene>
<dbReference type="AlphaFoldDB" id="W9VA46"/>
<reference evidence="14 15" key="1">
    <citation type="submission" date="2012-11" db="EMBL/GenBank/DDBJ databases">
        <title>Genome assembly of Thiorhodococcus sp. AK35.</title>
        <authorList>
            <person name="Nupur N."/>
            <person name="Khatri I."/>
            <person name="Subramanian S."/>
            <person name="Pinnaka A."/>
        </authorList>
    </citation>
    <scope>NUCLEOTIDE SEQUENCE [LARGE SCALE GENOMIC DNA]</scope>
    <source>
        <strain evidence="14 15">AK35</strain>
    </source>
</reference>
<dbReference type="EMBL" id="AONC01000011">
    <property type="protein sequence ID" value="EXJ16473.1"/>
    <property type="molecule type" value="Genomic_DNA"/>
</dbReference>
<evidence type="ECO:0000313" key="14">
    <source>
        <dbReference type="EMBL" id="EXJ16473.1"/>
    </source>
</evidence>
<protein>
    <recommendedName>
        <fullName evidence="10">Ammonium transporter</fullName>
    </recommendedName>
</protein>
<dbReference type="PATRIC" id="fig|1249627.3.peg.832"/>
<dbReference type="PROSITE" id="PS01219">
    <property type="entry name" value="AMMONIUM_TRANSP"/>
    <property type="match status" value="1"/>
</dbReference>
<dbReference type="SMART" id="SM00304">
    <property type="entry name" value="HAMP"/>
    <property type="match status" value="1"/>
</dbReference>
<comment type="similarity">
    <text evidence="2 10">Belongs to the ammonia transporter channel (TC 1.A.11.2) family.</text>
</comment>
<evidence type="ECO:0000256" key="4">
    <source>
        <dbReference type="ARBA" id="ARBA00022692"/>
    </source>
</evidence>
<evidence type="ECO:0000256" key="3">
    <source>
        <dbReference type="ARBA" id="ARBA00022448"/>
    </source>
</evidence>
<dbReference type="PANTHER" id="PTHR11730:SF6">
    <property type="entry name" value="AMMONIUM TRANSPORTER"/>
    <property type="match status" value="1"/>
</dbReference>
<dbReference type="Proteomes" id="UP000019460">
    <property type="component" value="Unassembled WGS sequence"/>
</dbReference>
<dbReference type="CDD" id="cd06225">
    <property type="entry name" value="HAMP"/>
    <property type="match status" value="1"/>
</dbReference>
<keyword evidence="5 10" id="KW-1133">Transmembrane helix</keyword>
<dbReference type="NCBIfam" id="TIGR00836">
    <property type="entry name" value="amt"/>
    <property type="match status" value="1"/>
</dbReference>
<dbReference type="GO" id="GO:0007165">
    <property type="term" value="P:signal transduction"/>
    <property type="evidence" value="ECO:0007669"/>
    <property type="project" value="UniProtKB-KW"/>
</dbReference>
<feature type="signal peptide" evidence="11">
    <location>
        <begin position="1"/>
        <end position="19"/>
    </location>
</feature>
<organism evidence="14 15">
    <name type="scientific">Imhoffiella purpurea</name>
    <dbReference type="NCBI Taxonomy" id="1249627"/>
    <lineage>
        <taxon>Bacteria</taxon>
        <taxon>Pseudomonadati</taxon>
        <taxon>Pseudomonadota</taxon>
        <taxon>Gammaproteobacteria</taxon>
        <taxon>Chromatiales</taxon>
        <taxon>Chromatiaceae</taxon>
        <taxon>Imhoffiella</taxon>
    </lineage>
</organism>
<feature type="transmembrane region" description="Helical" evidence="10">
    <location>
        <begin position="74"/>
        <end position="94"/>
    </location>
</feature>
<evidence type="ECO:0000256" key="2">
    <source>
        <dbReference type="ARBA" id="ARBA00005887"/>
    </source>
</evidence>
<evidence type="ECO:0000256" key="11">
    <source>
        <dbReference type="SAM" id="SignalP"/>
    </source>
</evidence>
<accession>W9VA46</accession>
<dbReference type="Gene3D" id="1.10.3430.10">
    <property type="entry name" value="Ammonium transporter AmtB like domains"/>
    <property type="match status" value="1"/>
</dbReference>
<dbReference type="OrthoDB" id="9814202at2"/>
<dbReference type="InterPro" id="IPR003660">
    <property type="entry name" value="HAMP_dom"/>
</dbReference>
<feature type="transmembrane region" description="Helical" evidence="10">
    <location>
        <begin position="258"/>
        <end position="278"/>
    </location>
</feature>
<dbReference type="InterPro" id="IPR001905">
    <property type="entry name" value="Ammonium_transpt"/>
</dbReference>
<keyword evidence="11" id="KW-0732">Signal</keyword>
<feature type="transmembrane region" description="Helical" evidence="10">
    <location>
        <begin position="114"/>
        <end position="136"/>
    </location>
</feature>
<evidence type="ECO:0000256" key="1">
    <source>
        <dbReference type="ARBA" id="ARBA00004141"/>
    </source>
</evidence>
<dbReference type="GO" id="GO:0097272">
    <property type="term" value="P:ammonium homeostasis"/>
    <property type="evidence" value="ECO:0007669"/>
    <property type="project" value="TreeGrafter"/>
</dbReference>
<dbReference type="PROSITE" id="PS50885">
    <property type="entry name" value="HAMP"/>
    <property type="match status" value="1"/>
</dbReference>
<feature type="domain" description="HAMP" evidence="13">
    <location>
        <begin position="434"/>
        <end position="476"/>
    </location>
</feature>
<dbReference type="eggNOG" id="COG0004">
    <property type="taxonomic scope" value="Bacteria"/>
</dbReference>
<comment type="similarity">
    <text evidence="8">Belongs to the methyl-accepting chemotaxis (MCP) protein family.</text>
</comment>
<evidence type="ECO:0000256" key="5">
    <source>
        <dbReference type="ARBA" id="ARBA00022989"/>
    </source>
</evidence>
<sequence length="753" mass="79863">MRSFVLAFLLLILVTSVHAQETASDDVGARLDMIWILVSAGLVFLMQAGFTALESGLIRAKNSYNVAIKNISDFLTAVVLYWLFGFALMFGAGESGWIGTSGFDGSLMSEPSDYAFFLFQATFVGTAATIVSGGVAERMKFNAYLIVSAMISLAIYPVSGHWAWGGTFAGGTPGWLAEMGFIDFAGSTVVHSVGGWIALAGVIVLGARRGRFDEQGRPREIPGHNLLMATLGVFLLWFGWFGFNGGSALAATDSVPKIVLNTVLAAAGGGLSALALGFLVRRGQVEVGKVLNGTLGGLVSITAGCAFVEPNAALLIGAVGGVLVFLAEDAVLRLFKLDDPVGAVAVHGFGGVWGTLAVALFAAPQLLPTGGNLSQLWVQFVGVASIFLWSFGAGLAVFLGLRTIHDLRVTPEEEELGLNVVEHGARTAWLETMQTMHRIVESGDLSLRAPVEHATEAGETARAFNRMLDKFQDSIRVMAEVAARVQIDSDRLASLAQQAQSGATCQREDAERTDRFVQEMLGHAGRMLTSARRGVDSGRHAQEQVELGNGRINHLNALVAGLAAELDDASGLAVSLSDQSQSIGEIVDLIREIADQTNLLALNAAIEAARAGEHGRGFAVVSHEVRQLATKTRLATEDIQARIVRLQEESQRAADSLRRGVAEAAQSTEQAESSLRSLGAIVDAVASIAEVNREIVEAVEQQHALSEQVGLHIAGINRVTDETRRGSLHIGETVAGLREQVGLLTTKVSGFKT</sequence>
<dbReference type="RefSeq" id="WP_052347806.1">
    <property type="nucleotide sequence ID" value="NZ_AONC01000011.1"/>
</dbReference>
<dbReference type="Pfam" id="PF00015">
    <property type="entry name" value="MCPsignal"/>
    <property type="match status" value="1"/>
</dbReference>
<keyword evidence="9" id="KW-0807">Transducer</keyword>
<dbReference type="InterPro" id="IPR004089">
    <property type="entry name" value="MCPsignal_dom"/>
</dbReference>
<dbReference type="Pfam" id="PF00672">
    <property type="entry name" value="HAMP"/>
    <property type="match status" value="1"/>
</dbReference>
<evidence type="ECO:0000259" key="12">
    <source>
        <dbReference type="PROSITE" id="PS50111"/>
    </source>
</evidence>
<name>W9VA46_9GAMM</name>
<feature type="transmembrane region" description="Helical" evidence="10">
    <location>
        <begin position="344"/>
        <end position="364"/>
    </location>
</feature>
<evidence type="ECO:0000259" key="13">
    <source>
        <dbReference type="PROSITE" id="PS50885"/>
    </source>
</evidence>
<evidence type="ECO:0000313" key="15">
    <source>
        <dbReference type="Proteomes" id="UP000019460"/>
    </source>
</evidence>
<keyword evidence="3 10" id="KW-0813">Transport</keyword>
<evidence type="ECO:0000256" key="9">
    <source>
        <dbReference type="PROSITE-ProRule" id="PRU00284"/>
    </source>
</evidence>
<dbReference type="SUPFAM" id="SSF111352">
    <property type="entry name" value="Ammonium transporter"/>
    <property type="match status" value="1"/>
</dbReference>
<feature type="domain" description="Methyl-accepting transducer" evidence="12">
    <location>
        <begin position="481"/>
        <end position="717"/>
    </location>
</feature>
<dbReference type="SMART" id="SM00283">
    <property type="entry name" value="MA"/>
    <property type="match status" value="1"/>
</dbReference>
<dbReference type="SUPFAM" id="SSF58104">
    <property type="entry name" value="Methyl-accepting chemotaxis protein (MCP) signaling domain"/>
    <property type="match status" value="1"/>
</dbReference>
<keyword evidence="4 10" id="KW-0812">Transmembrane</keyword>
<feature type="transmembrane region" description="Helical" evidence="10">
    <location>
        <begin position="35"/>
        <end position="53"/>
    </location>
</feature>
<dbReference type="PROSITE" id="PS50111">
    <property type="entry name" value="CHEMOTAXIS_TRANSDUC_2"/>
    <property type="match status" value="1"/>
</dbReference>
<dbReference type="InterPro" id="IPR029020">
    <property type="entry name" value="Ammonium/urea_transptr"/>
</dbReference>
<feature type="transmembrane region" description="Helical" evidence="10">
    <location>
        <begin position="376"/>
        <end position="401"/>
    </location>
</feature>
<feature type="transmembrane region" description="Helical" evidence="10">
    <location>
        <begin position="226"/>
        <end position="243"/>
    </location>
</feature>
<dbReference type="STRING" id="1249627.D779_0205"/>
<dbReference type="CDD" id="cd11386">
    <property type="entry name" value="MCP_signal"/>
    <property type="match status" value="1"/>
</dbReference>
<dbReference type="Pfam" id="PF00909">
    <property type="entry name" value="Ammonium_transp"/>
    <property type="match status" value="1"/>
</dbReference>
<evidence type="ECO:0000256" key="6">
    <source>
        <dbReference type="ARBA" id="ARBA00023136"/>
    </source>
</evidence>
<feature type="transmembrane region" description="Helical" evidence="10">
    <location>
        <begin position="290"/>
        <end position="308"/>
    </location>
</feature>
<evidence type="ECO:0000256" key="10">
    <source>
        <dbReference type="RuleBase" id="RU362002"/>
    </source>
</evidence>